<gene>
    <name evidence="2" type="ORF">ACFSJF_09960</name>
</gene>
<comment type="caution">
    <text evidence="2">The sequence shown here is derived from an EMBL/GenBank/DDBJ whole genome shotgun (WGS) entry which is preliminary data.</text>
</comment>
<sequence length="169" mass="20379">MINKKVIEFLFNGQKYRVERFIFLIIFWLVVLYLTTAFRVSLPVILVPVLMLALIMSVIKIMWYNKKQNIKTKVIDWIELVLCLIVLIVVLFLFFKENKLENAVHDVIKEKVENETFTIDFIDEVEYKEKYIVVGYTIKGEHAKYLEWYYWRDGELVQDLTRKIEDDNE</sequence>
<accession>A0ABW4W0P1</accession>
<reference evidence="3" key="1">
    <citation type="journal article" date="2019" name="Int. J. Syst. Evol. Microbiol.">
        <title>The Global Catalogue of Microorganisms (GCM) 10K type strain sequencing project: providing services to taxonomists for standard genome sequencing and annotation.</title>
        <authorList>
            <consortium name="The Broad Institute Genomics Platform"/>
            <consortium name="The Broad Institute Genome Sequencing Center for Infectious Disease"/>
            <person name="Wu L."/>
            <person name="Ma J."/>
        </authorList>
    </citation>
    <scope>NUCLEOTIDE SEQUENCE [LARGE SCALE GENOMIC DNA]</scope>
    <source>
        <strain evidence="3">R28</strain>
    </source>
</reference>
<keyword evidence="3" id="KW-1185">Reference proteome</keyword>
<evidence type="ECO:0000313" key="2">
    <source>
        <dbReference type="EMBL" id="MFD2044591.1"/>
    </source>
</evidence>
<keyword evidence="1" id="KW-0472">Membrane</keyword>
<protein>
    <submittedName>
        <fullName evidence="2">Uncharacterized protein</fullName>
    </submittedName>
</protein>
<proteinExistence type="predicted"/>
<keyword evidence="1" id="KW-1133">Transmembrane helix</keyword>
<evidence type="ECO:0000256" key="1">
    <source>
        <dbReference type="SAM" id="Phobius"/>
    </source>
</evidence>
<keyword evidence="1" id="KW-0812">Transmembrane</keyword>
<dbReference type="Proteomes" id="UP001597383">
    <property type="component" value="Unassembled WGS sequence"/>
</dbReference>
<name>A0ABW4W0P1_9BACI</name>
<evidence type="ECO:0000313" key="3">
    <source>
        <dbReference type="Proteomes" id="UP001597383"/>
    </source>
</evidence>
<dbReference type="EMBL" id="JBHUHQ010000015">
    <property type="protein sequence ID" value="MFD2044591.1"/>
    <property type="molecule type" value="Genomic_DNA"/>
</dbReference>
<feature type="transmembrane region" description="Helical" evidence="1">
    <location>
        <begin position="75"/>
        <end position="95"/>
    </location>
</feature>
<organism evidence="2 3">
    <name type="scientific">Ornithinibacillus salinisoli</name>
    <dbReference type="NCBI Taxonomy" id="1848459"/>
    <lineage>
        <taxon>Bacteria</taxon>
        <taxon>Bacillati</taxon>
        <taxon>Bacillota</taxon>
        <taxon>Bacilli</taxon>
        <taxon>Bacillales</taxon>
        <taxon>Bacillaceae</taxon>
        <taxon>Ornithinibacillus</taxon>
    </lineage>
</organism>
<feature type="transmembrane region" description="Helical" evidence="1">
    <location>
        <begin position="44"/>
        <end position="63"/>
    </location>
</feature>
<dbReference type="RefSeq" id="WP_377556178.1">
    <property type="nucleotide sequence ID" value="NZ_JBHUHQ010000015.1"/>
</dbReference>
<feature type="transmembrane region" description="Helical" evidence="1">
    <location>
        <begin position="21"/>
        <end position="38"/>
    </location>
</feature>